<feature type="transmembrane region" description="Helical" evidence="7">
    <location>
        <begin position="299"/>
        <end position="320"/>
    </location>
</feature>
<comment type="function">
    <text evidence="7">Mechanosensitive channel that participates in the regulation of osmotic pressure changes within the cell, opening in response to stretch forces in the membrane lipid bilayer, without the need for other proteins. Contributes to normal resistance to hypoosmotic shock. Forms an ion channel of 1.0 nanosiemens conductance with a slight preference for anions.</text>
</comment>
<keyword evidence="4 7" id="KW-0812">Transmembrane</keyword>
<dbReference type="Proteomes" id="UP000484885">
    <property type="component" value="Unassembled WGS sequence"/>
</dbReference>
<evidence type="ECO:0000313" key="10">
    <source>
        <dbReference type="EMBL" id="NDY97045.1"/>
    </source>
</evidence>
<dbReference type="Pfam" id="PF21082">
    <property type="entry name" value="MS_channel_3rd"/>
    <property type="match status" value="1"/>
</dbReference>
<keyword evidence="6 7" id="KW-0472">Membrane</keyword>
<evidence type="ECO:0000256" key="2">
    <source>
        <dbReference type="ARBA" id="ARBA00008017"/>
    </source>
</evidence>
<dbReference type="GO" id="GO:0005886">
    <property type="term" value="C:plasma membrane"/>
    <property type="evidence" value="ECO:0007669"/>
    <property type="project" value="UniProtKB-SubCell"/>
</dbReference>
<keyword evidence="7" id="KW-0813">Transport</keyword>
<evidence type="ECO:0000256" key="5">
    <source>
        <dbReference type="ARBA" id="ARBA00022989"/>
    </source>
</evidence>
<organism evidence="10 11">
    <name type="scientific">Wenzhouxiangella limi</name>
    <dbReference type="NCBI Taxonomy" id="2707351"/>
    <lineage>
        <taxon>Bacteria</taxon>
        <taxon>Pseudomonadati</taxon>
        <taxon>Pseudomonadota</taxon>
        <taxon>Gammaproteobacteria</taxon>
        <taxon>Chromatiales</taxon>
        <taxon>Wenzhouxiangellaceae</taxon>
        <taxon>Wenzhouxiangella</taxon>
    </lineage>
</organism>
<dbReference type="Pfam" id="PF05552">
    <property type="entry name" value="MS_channel_1st_1"/>
    <property type="match status" value="1"/>
</dbReference>
<keyword evidence="7" id="KW-0406">Ion transport</keyword>
<comment type="caution">
    <text evidence="10">The sequence shown here is derived from an EMBL/GenBank/DDBJ whole genome shotgun (WGS) entry which is preliminary data.</text>
</comment>
<feature type="domain" description="Mechanosensitive ion channel MscS" evidence="8">
    <location>
        <begin position="387"/>
        <end position="453"/>
    </location>
</feature>
<dbReference type="Gene3D" id="2.30.30.60">
    <property type="match status" value="1"/>
</dbReference>
<reference evidence="10 11" key="1">
    <citation type="submission" date="2020-02" db="EMBL/GenBank/DDBJ databases">
        <authorList>
            <person name="Zhang X.-Y."/>
        </authorList>
    </citation>
    <scope>NUCLEOTIDE SEQUENCE [LARGE SCALE GENOMIC DNA]</scope>
    <source>
        <strain evidence="10 11">C33</strain>
    </source>
</reference>
<keyword evidence="11" id="KW-1185">Reference proteome</keyword>
<dbReference type="RefSeq" id="WP_164212414.1">
    <property type="nucleotide sequence ID" value="NZ_JAAGSC010000044.1"/>
</dbReference>
<keyword evidence="7" id="KW-0407">Ion channel</keyword>
<comment type="caution">
    <text evidence="7">Lacks conserved residue(s) required for the propagation of feature annotation.</text>
</comment>
<evidence type="ECO:0000313" key="11">
    <source>
        <dbReference type="Proteomes" id="UP000484885"/>
    </source>
</evidence>
<dbReference type="InterPro" id="IPR023408">
    <property type="entry name" value="MscS_beta-dom_sf"/>
</dbReference>
<evidence type="ECO:0000259" key="9">
    <source>
        <dbReference type="Pfam" id="PF21082"/>
    </source>
</evidence>
<dbReference type="SUPFAM" id="SSF82689">
    <property type="entry name" value="Mechanosensitive channel protein MscS (YggB), C-terminal domain"/>
    <property type="match status" value="1"/>
</dbReference>
<comment type="subunit">
    <text evidence="7">Homoheptamer.</text>
</comment>
<protein>
    <recommendedName>
        <fullName evidence="7">Small-conductance mechanosensitive channel</fullName>
    </recommendedName>
</protein>
<dbReference type="Pfam" id="PF00924">
    <property type="entry name" value="MS_channel_2nd"/>
    <property type="match status" value="1"/>
</dbReference>
<evidence type="ECO:0000256" key="3">
    <source>
        <dbReference type="ARBA" id="ARBA00022475"/>
    </source>
</evidence>
<sequence>MKIRAGAAGGAGPFSRSAFGLALALTLWIASGLDPAWAQDDRLAAIEAKREAIEQIINDLDNWPGHRHDGMLFRVDDLARELGTMMLAYPIDELADGEAGTGFPAQLEWFQGFLVERYEDLQERIGQEQERFDEFDESSEAAISRAFQQDLRKVVADHTGLLVKLLELGERIGRMDEDLARQIRETMALAAEGVSGQILLDATTLTELRNMIRADPTNAELIKAERAIERKQVRNIQTLEQLVGLMDSIGLNAGSYRALLVNQRGSIGVDILDREVFMSLLGNRIESAKNGLLTQGPNVVFKMLVFLSIVAVGYLVAKFVQGIVTALLHRESVQLHRLMEAMLISLSFGIVFTVGLVVALSTIGISLVPMLAGLGVAGIVIGFALQDTLSNFASGWMILIYRPYDVDDHVIAGGVEGTVKRMNLVSTTIATFDNQRLVIPNSKIWGDVITNLTANRIRRLKIPVSIAYGEDLDRAEEILRDEVARHEGILRKPAPNVFVDAMEQSDILMITHAWVRTPDYWTLLRSLTKRIKQRLDREGIEIPFPQQDIYVRALPGTDKDKPANPAPEPENA</sequence>
<evidence type="ECO:0000256" key="7">
    <source>
        <dbReference type="RuleBase" id="RU369025"/>
    </source>
</evidence>
<dbReference type="InterPro" id="IPR045275">
    <property type="entry name" value="MscS_archaea/bacteria_type"/>
</dbReference>
<dbReference type="GO" id="GO:0008381">
    <property type="term" value="F:mechanosensitive monoatomic ion channel activity"/>
    <property type="evidence" value="ECO:0007669"/>
    <property type="project" value="InterPro"/>
</dbReference>
<comment type="similarity">
    <text evidence="2 7">Belongs to the MscS (TC 1.A.23) family.</text>
</comment>
<accession>A0A845VAX0</accession>
<dbReference type="InterPro" id="IPR006685">
    <property type="entry name" value="MscS_channel_2nd"/>
</dbReference>
<dbReference type="InterPro" id="IPR011066">
    <property type="entry name" value="MscS_channel_C_sf"/>
</dbReference>
<feature type="domain" description="Mechanosensitive ion channel MscS C-terminal" evidence="9">
    <location>
        <begin position="461"/>
        <end position="542"/>
    </location>
</feature>
<dbReference type="AlphaFoldDB" id="A0A845VAX0"/>
<dbReference type="SUPFAM" id="SSF50182">
    <property type="entry name" value="Sm-like ribonucleoproteins"/>
    <property type="match status" value="1"/>
</dbReference>
<dbReference type="EMBL" id="JAAGSC010000044">
    <property type="protein sequence ID" value="NDY97045.1"/>
    <property type="molecule type" value="Genomic_DNA"/>
</dbReference>
<dbReference type="InterPro" id="IPR010920">
    <property type="entry name" value="LSM_dom_sf"/>
</dbReference>
<evidence type="ECO:0000256" key="6">
    <source>
        <dbReference type="ARBA" id="ARBA00023136"/>
    </source>
</evidence>
<dbReference type="PANTHER" id="PTHR30221:SF1">
    <property type="entry name" value="SMALL-CONDUCTANCE MECHANOSENSITIVE CHANNEL"/>
    <property type="match status" value="1"/>
</dbReference>
<dbReference type="InterPro" id="IPR011014">
    <property type="entry name" value="MscS_channel_TM-2"/>
</dbReference>
<dbReference type="Gene3D" id="1.10.287.1260">
    <property type="match status" value="1"/>
</dbReference>
<dbReference type="InterPro" id="IPR008910">
    <property type="entry name" value="MSC_TM_helix"/>
</dbReference>
<keyword evidence="7" id="KW-0997">Cell inner membrane</keyword>
<proteinExistence type="inferred from homology"/>
<dbReference type="SUPFAM" id="SSF82861">
    <property type="entry name" value="Mechanosensitive channel protein MscS (YggB), transmembrane region"/>
    <property type="match status" value="1"/>
</dbReference>
<feature type="transmembrane region" description="Helical" evidence="7">
    <location>
        <begin position="341"/>
        <end position="361"/>
    </location>
</feature>
<name>A0A845VAX0_9GAMM</name>
<evidence type="ECO:0000259" key="8">
    <source>
        <dbReference type="Pfam" id="PF00924"/>
    </source>
</evidence>
<keyword evidence="5 7" id="KW-1133">Transmembrane helix</keyword>
<dbReference type="Gene3D" id="3.30.70.100">
    <property type="match status" value="1"/>
</dbReference>
<keyword evidence="3" id="KW-1003">Cell membrane</keyword>
<evidence type="ECO:0000256" key="1">
    <source>
        <dbReference type="ARBA" id="ARBA00004651"/>
    </source>
</evidence>
<feature type="transmembrane region" description="Helical" evidence="7">
    <location>
        <begin position="367"/>
        <end position="385"/>
    </location>
</feature>
<dbReference type="InterPro" id="IPR049278">
    <property type="entry name" value="MS_channel_C"/>
</dbReference>
<dbReference type="PANTHER" id="PTHR30221">
    <property type="entry name" value="SMALL-CONDUCTANCE MECHANOSENSITIVE CHANNEL"/>
    <property type="match status" value="1"/>
</dbReference>
<comment type="subcellular location">
    <subcellularLocation>
        <location evidence="7">Cell inner membrane</location>
        <topology evidence="7">Multi-pass membrane protein</topology>
    </subcellularLocation>
    <subcellularLocation>
        <location evidence="1">Cell membrane</location>
        <topology evidence="1">Multi-pass membrane protein</topology>
    </subcellularLocation>
</comment>
<gene>
    <name evidence="10" type="ORF">G3I74_15040</name>
</gene>
<evidence type="ECO:0000256" key="4">
    <source>
        <dbReference type="ARBA" id="ARBA00022692"/>
    </source>
</evidence>